<organism evidence="1 2">
    <name type="scientific">Trachymyrmex cornetzi</name>
    <dbReference type="NCBI Taxonomy" id="471704"/>
    <lineage>
        <taxon>Eukaryota</taxon>
        <taxon>Metazoa</taxon>
        <taxon>Ecdysozoa</taxon>
        <taxon>Arthropoda</taxon>
        <taxon>Hexapoda</taxon>
        <taxon>Insecta</taxon>
        <taxon>Pterygota</taxon>
        <taxon>Neoptera</taxon>
        <taxon>Endopterygota</taxon>
        <taxon>Hymenoptera</taxon>
        <taxon>Apocrita</taxon>
        <taxon>Aculeata</taxon>
        <taxon>Formicoidea</taxon>
        <taxon>Formicidae</taxon>
        <taxon>Myrmicinae</taxon>
        <taxon>Trachymyrmex</taxon>
    </lineage>
</organism>
<dbReference type="AlphaFoldDB" id="A0A195DI57"/>
<dbReference type="Proteomes" id="UP000078492">
    <property type="component" value="Unassembled WGS sequence"/>
</dbReference>
<dbReference type="EMBL" id="KQ980824">
    <property type="protein sequence ID" value="KYN12526.1"/>
    <property type="molecule type" value="Genomic_DNA"/>
</dbReference>
<accession>A0A195DI57</accession>
<proteinExistence type="predicted"/>
<gene>
    <name evidence="1" type="ORF">ALC57_15253</name>
</gene>
<dbReference type="STRING" id="471704.A0A195DI57"/>
<sequence>MQELKQKMDPEEYNKFTKEMCFTARRTDNFFAGIHTDQTIEQTLMKSMSVEGGPFRRGATDSVVYQWINGVVCTSDIIEGMETFCNISFKKSHQHADFTDARITRGDAEIKKLKEWLQSHDPFSELDVITNIATGVIDHEKTINCYNAFDQGIETVKKINGQNFRDLKLKTSQKVVPLLAANSKLKINNEHVPIDPLLLFQRITVLKKSDTDLQNYMKNELAPYLLSLYDDAGM</sequence>
<evidence type="ECO:0000313" key="1">
    <source>
        <dbReference type="EMBL" id="KYN12526.1"/>
    </source>
</evidence>
<name>A0A195DI57_9HYME</name>
<evidence type="ECO:0000313" key="2">
    <source>
        <dbReference type="Proteomes" id="UP000078492"/>
    </source>
</evidence>
<keyword evidence="2" id="KW-1185">Reference proteome</keyword>
<reference evidence="1 2" key="1">
    <citation type="submission" date="2015-09" db="EMBL/GenBank/DDBJ databases">
        <title>Trachymyrmex cornetzi WGS genome.</title>
        <authorList>
            <person name="Nygaard S."/>
            <person name="Hu H."/>
            <person name="Boomsma J."/>
            <person name="Zhang G."/>
        </authorList>
    </citation>
    <scope>NUCLEOTIDE SEQUENCE [LARGE SCALE GENOMIC DNA]</scope>
    <source>
        <strain evidence="1">Tcor2-1</strain>
        <tissue evidence="1">Whole body</tissue>
    </source>
</reference>
<protein>
    <submittedName>
        <fullName evidence="1">Uncharacterized protein</fullName>
    </submittedName>
</protein>